<evidence type="ECO:0000256" key="12">
    <source>
        <dbReference type="SAM" id="Phobius"/>
    </source>
</evidence>
<dbReference type="HOGENOM" id="CLU_015237_4_0_11"/>
<evidence type="ECO:0000256" key="10">
    <source>
        <dbReference type="PROSITE-ProRule" id="PRU01193"/>
    </source>
</evidence>
<dbReference type="InterPro" id="IPR005170">
    <property type="entry name" value="Transptr-assoc_dom"/>
</dbReference>
<sequence>MDWTALLNLGLVLLFVLIGGLFAGTEMAIVNLRESQIRQLEESGPAGERTATMVRDPNLFLSAVQIGVTVAGFFSSAYGASTIAPSLVPVLEDLGVPQATAGTVALIGMTLAIAYLSLVLGELVPKRLAMQNALAMTRIVGPPLSVFGRLMRPVIWLLSTSTNIVVRLLGGDPGADREAVSAEEIKSMVRNSDALDQAESRVLADVFDASERTVVEVMQPRHQVHFLDGRQSVAQTRTEIRDSGFSRYPVIGDDVDDVLGFVHVRDMLLVDDPSAARMSELVRPIEHIPGTVEVLRALNRMRAHADQIAVVVDEYGGTDGIVTLEDLLEELVGEIYDEFDRDSWPVPGGLDTILAADGTFDGGLILQEFEAATDIALPDTGGYETVGGFLMAQLGRIPEAGDRVAVDGGVLEVVEVDERRVTTVRFTPVPPGGTVEQAEARADAQLAARAEGRAGARAEPTADGHDGPAR</sequence>
<evidence type="ECO:0000256" key="11">
    <source>
        <dbReference type="SAM" id="MobiDB-lite"/>
    </source>
</evidence>
<dbReference type="eggNOG" id="COG1253">
    <property type="taxonomic scope" value="Bacteria"/>
</dbReference>
<dbReference type="InterPro" id="IPR044751">
    <property type="entry name" value="Ion_transp-like_CBS"/>
</dbReference>
<dbReference type="InterPro" id="IPR051676">
    <property type="entry name" value="UPF0053_domain"/>
</dbReference>
<dbReference type="PANTHER" id="PTHR43099:SF5">
    <property type="entry name" value="HLYC_CORC FAMILY TRANSPORTER"/>
    <property type="match status" value="1"/>
</dbReference>
<feature type="compositionally biased region" description="Basic and acidic residues" evidence="11">
    <location>
        <begin position="450"/>
        <end position="470"/>
    </location>
</feature>
<evidence type="ECO:0000256" key="7">
    <source>
        <dbReference type="ARBA" id="ARBA00023122"/>
    </source>
</evidence>
<dbReference type="Pfam" id="PF01595">
    <property type="entry name" value="CNNM"/>
    <property type="match status" value="1"/>
</dbReference>
<dbReference type="PROSITE" id="PS51371">
    <property type="entry name" value="CBS"/>
    <property type="match status" value="1"/>
</dbReference>
<evidence type="ECO:0000256" key="5">
    <source>
        <dbReference type="ARBA" id="ARBA00022737"/>
    </source>
</evidence>
<evidence type="ECO:0000256" key="2">
    <source>
        <dbReference type="ARBA" id="ARBA00006337"/>
    </source>
</evidence>
<protein>
    <submittedName>
        <fullName evidence="15">CBS domain-containing protein</fullName>
    </submittedName>
</protein>
<keyword evidence="8 10" id="KW-0472">Membrane</keyword>
<dbReference type="PANTHER" id="PTHR43099">
    <property type="entry name" value="UPF0053 PROTEIN YRKA"/>
    <property type="match status" value="1"/>
</dbReference>
<accession>C7MG10</accession>
<evidence type="ECO:0000256" key="1">
    <source>
        <dbReference type="ARBA" id="ARBA00004651"/>
    </source>
</evidence>
<feature type="region of interest" description="Disordered" evidence="11">
    <location>
        <begin position="428"/>
        <end position="470"/>
    </location>
</feature>
<evidence type="ECO:0000259" key="13">
    <source>
        <dbReference type="PROSITE" id="PS51371"/>
    </source>
</evidence>
<feature type="domain" description="CBS" evidence="13">
    <location>
        <begin position="278"/>
        <end position="338"/>
    </location>
</feature>
<keyword evidence="7 9" id="KW-0129">CBS domain</keyword>
<evidence type="ECO:0000256" key="9">
    <source>
        <dbReference type="PROSITE-ProRule" id="PRU00703"/>
    </source>
</evidence>
<dbReference type="KEGG" id="bfa:Bfae_02510"/>
<reference evidence="15 16" key="1">
    <citation type="journal article" date="2009" name="Stand. Genomic Sci.">
        <title>Complete genome sequence of Brachybacterium faecium type strain (Schefferle 6-10).</title>
        <authorList>
            <person name="Lapidus A."/>
            <person name="Pukall R."/>
            <person name="Labuttii K."/>
            <person name="Copeland A."/>
            <person name="Del Rio T.G."/>
            <person name="Nolan M."/>
            <person name="Chen F."/>
            <person name="Lucas S."/>
            <person name="Tice H."/>
            <person name="Cheng J.F."/>
            <person name="Bruce D."/>
            <person name="Goodwin L."/>
            <person name="Pitluck S."/>
            <person name="Rohde M."/>
            <person name="Goker M."/>
            <person name="Pati A."/>
            <person name="Ivanova N."/>
            <person name="Mavrommatis K."/>
            <person name="Chen A."/>
            <person name="Palaniappan K."/>
            <person name="D'haeseleer P."/>
            <person name="Chain P."/>
            <person name="Bristow J."/>
            <person name="Eisen J.A."/>
            <person name="Markowitz V."/>
            <person name="Hugenholtz P."/>
            <person name="Kyrpides N.C."/>
            <person name="Klenk H.P."/>
        </authorList>
    </citation>
    <scope>NUCLEOTIDE SEQUENCE [LARGE SCALE GENOMIC DNA]</scope>
    <source>
        <strain evidence="16">ATCC 43885 / DSM 4810 / JCM 11609 / LMG 19847 / NBRC 14762 / NCIMB 9860 / 6-10</strain>
    </source>
</reference>
<dbReference type="InterPro" id="IPR036318">
    <property type="entry name" value="FAD-bd_PCMH-like_sf"/>
</dbReference>
<dbReference type="FunFam" id="3.10.580.10:FF:000002">
    <property type="entry name" value="Magnesium/cobalt efflux protein CorC"/>
    <property type="match status" value="1"/>
</dbReference>
<dbReference type="GO" id="GO:0050660">
    <property type="term" value="F:flavin adenine dinucleotide binding"/>
    <property type="evidence" value="ECO:0007669"/>
    <property type="project" value="InterPro"/>
</dbReference>
<dbReference type="SMART" id="SM01091">
    <property type="entry name" value="CorC_HlyC"/>
    <property type="match status" value="1"/>
</dbReference>
<dbReference type="SUPFAM" id="SSF54631">
    <property type="entry name" value="CBS-domain pair"/>
    <property type="match status" value="1"/>
</dbReference>
<dbReference type="STRING" id="446465.Bfae_02510"/>
<evidence type="ECO:0000256" key="6">
    <source>
        <dbReference type="ARBA" id="ARBA00022989"/>
    </source>
</evidence>
<keyword evidence="5" id="KW-0677">Repeat</keyword>
<dbReference type="CDD" id="cd04590">
    <property type="entry name" value="CBS_pair_CorC_HlyC_assoc"/>
    <property type="match status" value="1"/>
</dbReference>
<evidence type="ECO:0000313" key="15">
    <source>
        <dbReference type="EMBL" id="ACU84128.1"/>
    </source>
</evidence>
<dbReference type="PROSITE" id="PS51846">
    <property type="entry name" value="CNNM"/>
    <property type="match status" value="1"/>
</dbReference>
<evidence type="ECO:0000313" key="16">
    <source>
        <dbReference type="Proteomes" id="UP000001919"/>
    </source>
</evidence>
<dbReference type="Gene3D" id="3.10.580.10">
    <property type="entry name" value="CBS-domain"/>
    <property type="match status" value="1"/>
</dbReference>
<dbReference type="InterPro" id="IPR002550">
    <property type="entry name" value="CNNM"/>
</dbReference>
<evidence type="ECO:0000259" key="14">
    <source>
        <dbReference type="PROSITE" id="PS51846"/>
    </source>
</evidence>
<dbReference type="OrthoDB" id="110231at2"/>
<dbReference type="Gene3D" id="3.30.465.10">
    <property type="match status" value="1"/>
</dbReference>
<dbReference type="PATRIC" id="fig|446465.5.peg.249"/>
<keyword evidence="3" id="KW-1003">Cell membrane</keyword>
<feature type="transmembrane region" description="Helical" evidence="12">
    <location>
        <begin position="59"/>
        <end position="79"/>
    </location>
</feature>
<dbReference type="SUPFAM" id="SSF56176">
    <property type="entry name" value="FAD-binding/transporter-associated domain-like"/>
    <property type="match status" value="1"/>
</dbReference>
<organism evidence="15 16">
    <name type="scientific">Brachybacterium faecium (strain ATCC 43885 / DSM 4810 / JCM 11609 / LMG 19847 / NBRC 14762 / NCIMB 9860 / 6-10)</name>
    <dbReference type="NCBI Taxonomy" id="446465"/>
    <lineage>
        <taxon>Bacteria</taxon>
        <taxon>Bacillati</taxon>
        <taxon>Actinomycetota</taxon>
        <taxon>Actinomycetes</taxon>
        <taxon>Micrococcales</taxon>
        <taxon>Dermabacteraceae</taxon>
        <taxon>Brachybacterium</taxon>
    </lineage>
</organism>
<dbReference type="EMBL" id="CP001643">
    <property type="protein sequence ID" value="ACU84128.1"/>
    <property type="molecule type" value="Genomic_DNA"/>
</dbReference>
<evidence type="ECO:0000256" key="3">
    <source>
        <dbReference type="ARBA" id="ARBA00022475"/>
    </source>
</evidence>
<keyword evidence="4 10" id="KW-0812">Transmembrane</keyword>
<feature type="domain" description="CNNM transmembrane" evidence="14">
    <location>
        <begin position="1"/>
        <end position="211"/>
    </location>
</feature>
<feature type="transmembrane region" description="Helical" evidence="12">
    <location>
        <begin position="6"/>
        <end position="30"/>
    </location>
</feature>
<comment type="similarity">
    <text evidence="2">Belongs to the UPF0053 family.</text>
</comment>
<proteinExistence type="inferred from homology"/>
<name>C7MG10_BRAFD</name>
<evidence type="ECO:0000256" key="4">
    <source>
        <dbReference type="ARBA" id="ARBA00022692"/>
    </source>
</evidence>
<keyword evidence="16" id="KW-1185">Reference proteome</keyword>
<keyword evidence="6 10" id="KW-1133">Transmembrane helix</keyword>
<gene>
    <name evidence="15" type="ordered locus">Bfae_02510</name>
</gene>
<comment type="subcellular location">
    <subcellularLocation>
        <location evidence="1">Cell membrane</location>
        <topology evidence="1">Multi-pass membrane protein</topology>
    </subcellularLocation>
</comment>
<dbReference type="Pfam" id="PF03471">
    <property type="entry name" value="CorC_HlyC"/>
    <property type="match status" value="1"/>
</dbReference>
<dbReference type="Pfam" id="PF00571">
    <property type="entry name" value="CBS"/>
    <property type="match status" value="2"/>
</dbReference>
<dbReference type="AlphaFoldDB" id="C7MG10"/>
<evidence type="ECO:0000256" key="8">
    <source>
        <dbReference type="ARBA" id="ARBA00023136"/>
    </source>
</evidence>
<dbReference type="InterPro" id="IPR000644">
    <property type="entry name" value="CBS_dom"/>
</dbReference>
<dbReference type="Proteomes" id="UP000001919">
    <property type="component" value="Chromosome"/>
</dbReference>
<feature type="transmembrane region" description="Helical" evidence="12">
    <location>
        <begin position="99"/>
        <end position="120"/>
    </location>
</feature>
<dbReference type="InterPro" id="IPR046342">
    <property type="entry name" value="CBS_dom_sf"/>
</dbReference>
<dbReference type="InterPro" id="IPR016169">
    <property type="entry name" value="FAD-bd_PCMH_sub2"/>
</dbReference>
<dbReference type="GO" id="GO:0005886">
    <property type="term" value="C:plasma membrane"/>
    <property type="evidence" value="ECO:0007669"/>
    <property type="project" value="UniProtKB-SubCell"/>
</dbReference>